<proteinExistence type="predicted"/>
<dbReference type="InterPro" id="IPR016431">
    <property type="entry name" value="Pyrv-formate_lyase-activ_prd"/>
</dbReference>
<evidence type="ECO:0000256" key="1">
    <source>
        <dbReference type="ARBA" id="ARBA00022691"/>
    </source>
</evidence>
<dbReference type="AlphaFoldDB" id="A0A7V3UZN7"/>
<feature type="binding site" evidence="5">
    <location>
        <position position="60"/>
    </location>
    <ligand>
        <name>[4Fe-4S] cluster</name>
        <dbReference type="ChEBI" id="CHEBI:49883"/>
        <note>4Fe-4S-S-AdoMet</note>
    </ligand>
</feature>
<dbReference type="PANTHER" id="PTHR43075">
    <property type="entry name" value="FORMATE LYASE ACTIVATING ENZYME, PUTATIVE (AFU_ORTHOLOGUE AFUA_2G15630)-RELATED"/>
    <property type="match status" value="1"/>
</dbReference>
<evidence type="ECO:0000256" key="2">
    <source>
        <dbReference type="ARBA" id="ARBA00022723"/>
    </source>
</evidence>
<dbReference type="InterPro" id="IPR013785">
    <property type="entry name" value="Aldolase_TIM"/>
</dbReference>
<dbReference type="SUPFAM" id="SSF102114">
    <property type="entry name" value="Radical SAM enzymes"/>
    <property type="match status" value="1"/>
</dbReference>
<dbReference type="GO" id="GO:0051536">
    <property type="term" value="F:iron-sulfur cluster binding"/>
    <property type="evidence" value="ECO:0007669"/>
    <property type="project" value="UniProtKB-KW"/>
</dbReference>
<feature type="binding site" evidence="5">
    <location>
        <position position="56"/>
    </location>
    <ligand>
        <name>[4Fe-4S] cluster</name>
        <dbReference type="ChEBI" id="CHEBI:49883"/>
        <note>4Fe-4S-S-AdoMet</note>
    </ligand>
</feature>
<dbReference type="InterPro" id="IPR040085">
    <property type="entry name" value="MJ0674-like"/>
</dbReference>
<dbReference type="SFLD" id="SFLDS00029">
    <property type="entry name" value="Radical_SAM"/>
    <property type="match status" value="1"/>
</dbReference>
<reference evidence="7" key="1">
    <citation type="journal article" date="2020" name="mSystems">
        <title>Genome- and Community-Level Interaction Insights into Carbon Utilization and Element Cycling Functions of Hydrothermarchaeota in Hydrothermal Sediment.</title>
        <authorList>
            <person name="Zhou Z."/>
            <person name="Liu Y."/>
            <person name="Xu W."/>
            <person name="Pan J."/>
            <person name="Luo Z.H."/>
            <person name="Li M."/>
        </authorList>
    </citation>
    <scope>NUCLEOTIDE SEQUENCE [LARGE SCALE GENOMIC DNA]</scope>
    <source>
        <strain evidence="7">SpSt-914</strain>
    </source>
</reference>
<evidence type="ECO:0000256" key="5">
    <source>
        <dbReference type="PIRSR" id="PIRSR004869-50"/>
    </source>
</evidence>
<protein>
    <submittedName>
        <fullName evidence="7">Radical SAM protein</fullName>
    </submittedName>
</protein>
<comment type="caution">
    <text evidence="7">The sequence shown here is derived from an EMBL/GenBank/DDBJ whole genome shotgun (WGS) entry which is preliminary data.</text>
</comment>
<evidence type="ECO:0000259" key="6">
    <source>
        <dbReference type="Pfam" id="PF04055"/>
    </source>
</evidence>
<keyword evidence="1 5" id="KW-0949">S-adenosyl-L-methionine</keyword>
<dbReference type="PANTHER" id="PTHR43075:SF1">
    <property type="entry name" value="FORMATE LYASE ACTIVATING ENZYME, PUTATIVE (AFU_ORTHOLOGUE AFUA_2G15630)-RELATED"/>
    <property type="match status" value="1"/>
</dbReference>
<feature type="binding site" evidence="5">
    <location>
        <position position="63"/>
    </location>
    <ligand>
        <name>[4Fe-4S] cluster</name>
        <dbReference type="ChEBI" id="CHEBI:49883"/>
        <note>4Fe-4S-S-AdoMet</note>
    </ligand>
</feature>
<gene>
    <name evidence="7" type="ORF">ENX16_04520</name>
</gene>
<evidence type="ECO:0000256" key="4">
    <source>
        <dbReference type="ARBA" id="ARBA00023014"/>
    </source>
</evidence>
<comment type="cofactor">
    <cofactor evidence="5">
        <name>[4Fe-4S] cluster</name>
        <dbReference type="ChEBI" id="CHEBI:49883"/>
    </cofactor>
    <text evidence="5">Binds 1 [4Fe-4S] cluster. The cluster is coordinated with 3 cysteines and an exchangeable S-adenosyl-L-methionine.</text>
</comment>
<dbReference type="SFLD" id="SFLDG01099">
    <property type="entry name" value="Uncharacterised_Radical_SAM_Su"/>
    <property type="match status" value="1"/>
</dbReference>
<dbReference type="GO" id="GO:0046872">
    <property type="term" value="F:metal ion binding"/>
    <property type="evidence" value="ECO:0007669"/>
    <property type="project" value="UniProtKB-KW"/>
</dbReference>
<dbReference type="Gene3D" id="3.20.20.70">
    <property type="entry name" value="Aldolase class I"/>
    <property type="match status" value="1"/>
</dbReference>
<dbReference type="InterPro" id="IPR058240">
    <property type="entry name" value="rSAM_sf"/>
</dbReference>
<dbReference type="GO" id="GO:0003824">
    <property type="term" value="F:catalytic activity"/>
    <property type="evidence" value="ECO:0007669"/>
    <property type="project" value="InterPro"/>
</dbReference>
<feature type="domain" description="Radical SAM core" evidence="6">
    <location>
        <begin position="51"/>
        <end position="182"/>
    </location>
</feature>
<dbReference type="InterPro" id="IPR007197">
    <property type="entry name" value="rSAM"/>
</dbReference>
<evidence type="ECO:0000256" key="3">
    <source>
        <dbReference type="ARBA" id="ARBA00023004"/>
    </source>
</evidence>
<organism evidence="7">
    <name type="scientific">candidate division WOR-3 bacterium</name>
    <dbReference type="NCBI Taxonomy" id="2052148"/>
    <lineage>
        <taxon>Bacteria</taxon>
        <taxon>Bacteria division WOR-3</taxon>
    </lineage>
</organism>
<keyword evidence="3 5" id="KW-0408">Iron</keyword>
<dbReference type="PIRSF" id="PIRSF004869">
    <property type="entry name" value="PflX_prd"/>
    <property type="match status" value="1"/>
</dbReference>
<accession>A0A7V3UZN7</accession>
<sequence length="294" mass="33420">MLCNACPFECNVDRSVKPGRCRATDEIEVAQAQLHFWEEPPISGTRGSGTIFFSHCNLSCKFCQNYDISQIGFGKKVTPEKLLEIMFNLERQGAHNINLVSPTHYSLQLLPVLKKAKAKLKIPIVWNSNGYEKVETLRQLAGLVSIYLPDLKYFSDELARNFSSAPDYFKYATAAILEMKRQVGENIYDDEGIIQRGLIIRHLVLPGQVEDSRQVLNWIKTNLGADTPISLMAQYYPTYRAKELPGMNRRLRAAEYQEIKEHFLALGFEQGFLQELSSASPDYTPDFEGRGIEN</sequence>
<keyword evidence="4 5" id="KW-0411">Iron-sulfur</keyword>
<dbReference type="EMBL" id="DTMZ01000102">
    <property type="protein sequence ID" value="HGD13324.1"/>
    <property type="molecule type" value="Genomic_DNA"/>
</dbReference>
<keyword evidence="2 5" id="KW-0479">Metal-binding</keyword>
<evidence type="ECO:0000313" key="7">
    <source>
        <dbReference type="EMBL" id="HGD13324.1"/>
    </source>
</evidence>
<name>A0A7V3UZN7_UNCW3</name>
<dbReference type="Pfam" id="PF04055">
    <property type="entry name" value="Radical_SAM"/>
    <property type="match status" value="1"/>
</dbReference>